<dbReference type="PANTHER" id="PTHR13947:SF37">
    <property type="entry name" value="LD18367P"/>
    <property type="match status" value="1"/>
</dbReference>
<organism evidence="3 4">
    <name type="scientific">Streptomyces marokkonensis</name>
    <dbReference type="NCBI Taxonomy" id="324855"/>
    <lineage>
        <taxon>Bacteria</taxon>
        <taxon>Bacillati</taxon>
        <taxon>Actinomycetota</taxon>
        <taxon>Actinomycetes</taxon>
        <taxon>Kitasatosporales</taxon>
        <taxon>Streptomycetaceae</taxon>
        <taxon>Streptomyces</taxon>
    </lineage>
</organism>
<dbReference type="EMBL" id="JBHVZQ010000064">
    <property type="protein sequence ID" value="MFF1278686.1"/>
    <property type="molecule type" value="Genomic_DNA"/>
</dbReference>
<dbReference type="RefSeq" id="WP_388241400.1">
    <property type="nucleotide sequence ID" value="NZ_JBHVZQ010000064.1"/>
</dbReference>
<name>A0ABW6QHJ6_9ACTN</name>
<dbReference type="InterPro" id="IPR000182">
    <property type="entry name" value="GNAT_dom"/>
</dbReference>
<dbReference type="SUPFAM" id="SSF55729">
    <property type="entry name" value="Acyl-CoA N-acyltransferases (Nat)"/>
    <property type="match status" value="1"/>
</dbReference>
<proteinExistence type="predicted"/>
<dbReference type="GO" id="GO:0016746">
    <property type="term" value="F:acyltransferase activity"/>
    <property type="evidence" value="ECO:0007669"/>
    <property type="project" value="UniProtKB-KW"/>
</dbReference>
<evidence type="ECO:0000259" key="2">
    <source>
        <dbReference type="PROSITE" id="PS51186"/>
    </source>
</evidence>
<keyword evidence="4" id="KW-1185">Reference proteome</keyword>
<dbReference type="Pfam" id="PF00583">
    <property type="entry name" value="Acetyltransf_1"/>
    <property type="match status" value="1"/>
</dbReference>
<dbReference type="Gene3D" id="3.40.630.30">
    <property type="match status" value="1"/>
</dbReference>
<accession>A0ABW6QHJ6</accession>
<dbReference type="PROSITE" id="PS51186">
    <property type="entry name" value="GNAT"/>
    <property type="match status" value="1"/>
</dbReference>
<evidence type="ECO:0000256" key="1">
    <source>
        <dbReference type="ARBA" id="ARBA00022679"/>
    </source>
</evidence>
<comment type="caution">
    <text evidence="3">The sequence shown here is derived from an EMBL/GenBank/DDBJ whole genome shotgun (WGS) entry which is preliminary data.</text>
</comment>
<reference evidence="3 4" key="1">
    <citation type="submission" date="2024-09" db="EMBL/GenBank/DDBJ databases">
        <title>The Natural Products Discovery Center: Release of the First 8490 Sequenced Strains for Exploring Actinobacteria Biosynthetic Diversity.</title>
        <authorList>
            <person name="Kalkreuter E."/>
            <person name="Kautsar S.A."/>
            <person name="Yang D."/>
            <person name="Bader C.D."/>
            <person name="Teijaro C.N."/>
            <person name="Fluegel L."/>
            <person name="Davis C.M."/>
            <person name="Simpson J.R."/>
            <person name="Lauterbach L."/>
            <person name="Steele A.D."/>
            <person name="Gui C."/>
            <person name="Meng S."/>
            <person name="Li G."/>
            <person name="Viehrig K."/>
            <person name="Ye F."/>
            <person name="Su P."/>
            <person name="Kiefer A.F."/>
            <person name="Nichols A."/>
            <person name="Cepeda A.J."/>
            <person name="Yan W."/>
            <person name="Fan B."/>
            <person name="Jiang Y."/>
            <person name="Adhikari A."/>
            <person name="Zheng C.-J."/>
            <person name="Schuster L."/>
            <person name="Cowan T.M."/>
            <person name="Smanski M.J."/>
            <person name="Chevrette M.G."/>
            <person name="De Carvalho L.P.S."/>
            <person name="Shen B."/>
        </authorList>
    </citation>
    <scope>NUCLEOTIDE SEQUENCE [LARGE SCALE GENOMIC DNA]</scope>
    <source>
        <strain evidence="3 4">NPDC058328</strain>
    </source>
</reference>
<keyword evidence="1 3" id="KW-0808">Transferase</keyword>
<feature type="non-terminal residue" evidence="3">
    <location>
        <position position="1"/>
    </location>
</feature>
<protein>
    <submittedName>
        <fullName evidence="3">GNAT family N-acetyltransferase</fullName>
        <ecNumber evidence="3">2.3.1.-</ecNumber>
    </submittedName>
</protein>
<evidence type="ECO:0000313" key="4">
    <source>
        <dbReference type="Proteomes" id="UP001601627"/>
    </source>
</evidence>
<dbReference type="EC" id="2.3.1.-" evidence="3"/>
<gene>
    <name evidence="3" type="ORF">ACFVZC_35800</name>
</gene>
<sequence length="134" mass="14365">GIRRPVAVPVRHTLAVPVRHTLPMDIVIRPVQPGVVPGPGPTAGMARPGEAVIRMPAVARAGRGRGAGEALVRACVDRARAIDGTRAIVLSSRRTMRAAHRVHGRLGFTRTPERDRNPLPDLDDITLIAYALTL</sequence>
<keyword evidence="3" id="KW-0012">Acyltransferase</keyword>
<dbReference type="InterPro" id="IPR016181">
    <property type="entry name" value="Acyl_CoA_acyltransferase"/>
</dbReference>
<dbReference type="InterPro" id="IPR050769">
    <property type="entry name" value="NAT_camello-type"/>
</dbReference>
<feature type="domain" description="N-acetyltransferase" evidence="2">
    <location>
        <begin position="1"/>
        <end position="134"/>
    </location>
</feature>
<evidence type="ECO:0000313" key="3">
    <source>
        <dbReference type="EMBL" id="MFF1278686.1"/>
    </source>
</evidence>
<dbReference type="PANTHER" id="PTHR13947">
    <property type="entry name" value="GNAT FAMILY N-ACETYLTRANSFERASE"/>
    <property type="match status" value="1"/>
</dbReference>
<dbReference type="Proteomes" id="UP001601627">
    <property type="component" value="Unassembled WGS sequence"/>
</dbReference>